<organism evidence="3 4">
    <name type="scientific">Glossina brevipalpis</name>
    <dbReference type="NCBI Taxonomy" id="37001"/>
    <lineage>
        <taxon>Eukaryota</taxon>
        <taxon>Metazoa</taxon>
        <taxon>Ecdysozoa</taxon>
        <taxon>Arthropoda</taxon>
        <taxon>Hexapoda</taxon>
        <taxon>Insecta</taxon>
        <taxon>Pterygota</taxon>
        <taxon>Neoptera</taxon>
        <taxon>Endopterygota</taxon>
        <taxon>Diptera</taxon>
        <taxon>Brachycera</taxon>
        <taxon>Muscomorpha</taxon>
        <taxon>Hippoboscoidea</taxon>
        <taxon>Glossinidae</taxon>
        <taxon>Glossina</taxon>
    </lineage>
</organism>
<evidence type="ECO:0000313" key="4">
    <source>
        <dbReference type="Proteomes" id="UP000091820"/>
    </source>
</evidence>
<dbReference type="Proteomes" id="UP000091820">
    <property type="component" value="Unassembled WGS sequence"/>
</dbReference>
<dbReference type="AlphaFoldDB" id="A0A1A9WFA7"/>
<feature type="signal peptide" evidence="2">
    <location>
        <begin position="1"/>
        <end position="25"/>
    </location>
</feature>
<reference evidence="3" key="2">
    <citation type="submission" date="2020-05" db="UniProtKB">
        <authorList>
            <consortium name="EnsemblMetazoa"/>
        </authorList>
    </citation>
    <scope>IDENTIFICATION</scope>
    <source>
        <strain evidence="3">IAEA</strain>
    </source>
</reference>
<keyword evidence="2" id="KW-0732">Signal</keyword>
<evidence type="ECO:0000256" key="1">
    <source>
        <dbReference type="SAM" id="Phobius"/>
    </source>
</evidence>
<keyword evidence="1" id="KW-1133">Transmembrane helix</keyword>
<feature type="transmembrane region" description="Helical" evidence="1">
    <location>
        <begin position="76"/>
        <end position="97"/>
    </location>
</feature>
<sequence length="132" mass="14807">MGLFLIFEGFMTLLIVIEPIEGNSALPIKLLGRQTNNPFFPEEPAIEEGSPHARTDSETNLLPHKDTHLKELFESIFWPLTIPSIYLAAAALDFLLFQVRNALTIFYALTTDGCLPLNLLTFSLQTEEITLT</sequence>
<evidence type="ECO:0000313" key="3">
    <source>
        <dbReference type="EnsemblMetazoa" id="GBRI017575-PA"/>
    </source>
</evidence>
<keyword evidence="1" id="KW-0472">Membrane</keyword>
<accession>A0A1A9WFA7</accession>
<feature type="chain" id="PRO_5008400317" evidence="2">
    <location>
        <begin position="26"/>
        <end position="132"/>
    </location>
</feature>
<keyword evidence="1" id="KW-0812">Transmembrane</keyword>
<proteinExistence type="predicted"/>
<dbReference type="VEuPathDB" id="VectorBase:GBRI017575"/>
<evidence type="ECO:0000256" key="2">
    <source>
        <dbReference type="SAM" id="SignalP"/>
    </source>
</evidence>
<name>A0A1A9WFA7_9MUSC</name>
<reference evidence="4" key="1">
    <citation type="submission" date="2014-03" db="EMBL/GenBank/DDBJ databases">
        <authorList>
            <person name="Aksoy S."/>
            <person name="Warren W."/>
            <person name="Wilson R.K."/>
        </authorList>
    </citation>
    <scope>NUCLEOTIDE SEQUENCE [LARGE SCALE GENOMIC DNA]</scope>
    <source>
        <strain evidence="4">IAEA</strain>
    </source>
</reference>
<protein>
    <submittedName>
        <fullName evidence="3">Uncharacterized protein</fullName>
    </submittedName>
</protein>
<keyword evidence="4" id="KW-1185">Reference proteome</keyword>
<dbReference type="EnsemblMetazoa" id="GBRI017575-RA">
    <property type="protein sequence ID" value="GBRI017575-PA"/>
    <property type="gene ID" value="GBRI017575"/>
</dbReference>